<keyword evidence="2" id="KW-1185">Reference proteome</keyword>
<dbReference type="AlphaFoldDB" id="A0AAE0BCM3"/>
<evidence type="ECO:0000313" key="2">
    <source>
        <dbReference type="Proteomes" id="UP001190700"/>
    </source>
</evidence>
<organism evidence="1 2">
    <name type="scientific">Cymbomonas tetramitiformis</name>
    <dbReference type="NCBI Taxonomy" id="36881"/>
    <lineage>
        <taxon>Eukaryota</taxon>
        <taxon>Viridiplantae</taxon>
        <taxon>Chlorophyta</taxon>
        <taxon>Pyramimonadophyceae</taxon>
        <taxon>Pyramimonadales</taxon>
        <taxon>Pyramimonadaceae</taxon>
        <taxon>Cymbomonas</taxon>
    </lineage>
</organism>
<protein>
    <submittedName>
        <fullName evidence="1">Uncharacterized protein</fullName>
    </submittedName>
</protein>
<dbReference type="Proteomes" id="UP001190700">
    <property type="component" value="Unassembled WGS sequence"/>
</dbReference>
<proteinExistence type="predicted"/>
<sequence>MSHVMSLVKEGKLGKAIRRLDPGVLTPLTPWTLEALQALHPVGDGLPASVQAAPLILETAIEAECRWVPVASGPGCSQLRIEHLNDFFGAGMADGMLAIQYACEQIVSSRILAEVHPWIMGAWLVALLKPRGGACPIACGEALGRLAAKAVYRQMKTHLAAHFGAPPEAGAASSAARGAWRC</sequence>
<name>A0AAE0BCM3_9CHLO</name>
<accession>A0AAE0BCM3</accession>
<dbReference type="EMBL" id="LGRX02035555">
    <property type="protein sequence ID" value="KAK3234116.1"/>
    <property type="molecule type" value="Genomic_DNA"/>
</dbReference>
<reference evidence="1 2" key="1">
    <citation type="journal article" date="2015" name="Genome Biol. Evol.">
        <title>Comparative Genomics of a Bacterivorous Green Alga Reveals Evolutionary Causalities and Consequences of Phago-Mixotrophic Mode of Nutrition.</title>
        <authorList>
            <person name="Burns J.A."/>
            <person name="Paasch A."/>
            <person name="Narechania A."/>
            <person name="Kim E."/>
        </authorList>
    </citation>
    <scope>NUCLEOTIDE SEQUENCE [LARGE SCALE GENOMIC DNA]</scope>
    <source>
        <strain evidence="1 2">PLY_AMNH</strain>
    </source>
</reference>
<evidence type="ECO:0000313" key="1">
    <source>
        <dbReference type="EMBL" id="KAK3234116.1"/>
    </source>
</evidence>
<comment type="caution">
    <text evidence="1">The sequence shown here is derived from an EMBL/GenBank/DDBJ whole genome shotgun (WGS) entry which is preliminary data.</text>
</comment>
<gene>
    <name evidence="1" type="ORF">CYMTET_55605</name>
</gene>